<proteinExistence type="predicted"/>
<evidence type="ECO:0000313" key="1">
    <source>
        <dbReference type="EMBL" id="KAI3758271.1"/>
    </source>
</evidence>
<name>A0ACB9EHT0_ARCLA</name>
<keyword evidence="2" id="KW-1185">Reference proteome</keyword>
<sequence length="229" mass="25198">MAATSFVITCGLTSFHKLSCQRFDPLSSSSSTTATVATTTSRLSLPKSTVAAGGCFSPANRRYLSSSDRTSQHGNRSKMEFVVYSADQVADLLPFGIHLPENWPAWLPGVLLAVVVPFFTNKWGPFSKFKAELDKVEEAVDNVADRVEEMAEKVEDFVGDIADDLPEGSQFRQTLEKVEKMADTVGKDAKLVSDMVDKMDEMEAKLEDMMDEATKKKEKTTAPTNVEPQ</sequence>
<reference evidence="2" key="1">
    <citation type="journal article" date="2022" name="Mol. Ecol. Resour.">
        <title>The genomes of chicory, endive, great burdock and yacon provide insights into Asteraceae palaeo-polyploidization history and plant inulin production.</title>
        <authorList>
            <person name="Fan W."/>
            <person name="Wang S."/>
            <person name="Wang H."/>
            <person name="Wang A."/>
            <person name="Jiang F."/>
            <person name="Liu H."/>
            <person name="Zhao H."/>
            <person name="Xu D."/>
            <person name="Zhang Y."/>
        </authorList>
    </citation>
    <scope>NUCLEOTIDE SEQUENCE [LARGE SCALE GENOMIC DNA]</scope>
    <source>
        <strain evidence="2">cv. Niubang</strain>
    </source>
</reference>
<dbReference type="EMBL" id="CM042048">
    <property type="protein sequence ID" value="KAI3758271.1"/>
    <property type="molecule type" value="Genomic_DNA"/>
</dbReference>
<evidence type="ECO:0000313" key="2">
    <source>
        <dbReference type="Proteomes" id="UP001055879"/>
    </source>
</evidence>
<protein>
    <submittedName>
        <fullName evidence="1">Uncharacterized protein</fullName>
    </submittedName>
</protein>
<organism evidence="1 2">
    <name type="scientific">Arctium lappa</name>
    <name type="common">Greater burdock</name>
    <name type="synonym">Lappa major</name>
    <dbReference type="NCBI Taxonomy" id="4217"/>
    <lineage>
        <taxon>Eukaryota</taxon>
        <taxon>Viridiplantae</taxon>
        <taxon>Streptophyta</taxon>
        <taxon>Embryophyta</taxon>
        <taxon>Tracheophyta</taxon>
        <taxon>Spermatophyta</taxon>
        <taxon>Magnoliopsida</taxon>
        <taxon>eudicotyledons</taxon>
        <taxon>Gunneridae</taxon>
        <taxon>Pentapetalae</taxon>
        <taxon>asterids</taxon>
        <taxon>campanulids</taxon>
        <taxon>Asterales</taxon>
        <taxon>Asteraceae</taxon>
        <taxon>Carduoideae</taxon>
        <taxon>Cardueae</taxon>
        <taxon>Arctiinae</taxon>
        <taxon>Arctium</taxon>
    </lineage>
</organism>
<accession>A0ACB9EHT0</accession>
<comment type="caution">
    <text evidence="1">The sequence shown here is derived from an EMBL/GenBank/DDBJ whole genome shotgun (WGS) entry which is preliminary data.</text>
</comment>
<gene>
    <name evidence="1" type="ORF">L6452_05828</name>
</gene>
<reference evidence="1 2" key="2">
    <citation type="journal article" date="2022" name="Mol. Ecol. Resour.">
        <title>The genomes of chicory, endive, great burdock and yacon provide insights into Asteraceae paleo-polyploidization history and plant inulin production.</title>
        <authorList>
            <person name="Fan W."/>
            <person name="Wang S."/>
            <person name="Wang H."/>
            <person name="Wang A."/>
            <person name="Jiang F."/>
            <person name="Liu H."/>
            <person name="Zhao H."/>
            <person name="Xu D."/>
            <person name="Zhang Y."/>
        </authorList>
    </citation>
    <scope>NUCLEOTIDE SEQUENCE [LARGE SCALE GENOMIC DNA]</scope>
    <source>
        <strain evidence="2">cv. Niubang</strain>
    </source>
</reference>
<dbReference type="Proteomes" id="UP001055879">
    <property type="component" value="Linkage Group LG02"/>
</dbReference>